<name>A0ABW1TXL2_9BURK</name>
<sequence>MSTESKARAFLGLSHTPLLGLASLSATVEQSLLAAIESTRAGVRAWAPDRVILIGPDHYNGFFNELMPPLCIGSEATSVGDYLMPSGPLNVDGPVALALATHLMDAGFDPAVSRRMRVDHGIVQPLHLLWGGLQSPPVVPIFINAVAPPAIPRLKRCLQLGEALGGFLDTLPGRTLVIGSGGLSHEPPIPGMDHPNPEVRERIIARAEATPADRELRVERAVAAGIALAAGDQGMKPLNPDWDKRWMDAIERADRDFFGRMTDASIDAEAGMSAQESKSWLIGRASLPQGRVRTAYRHYQAIPELIAGFGVLFMHTDATHTD</sequence>
<feature type="domain" description="Extradiol ring-cleavage dioxygenase class III enzyme subunit B" evidence="1">
    <location>
        <begin position="11"/>
        <end position="310"/>
    </location>
</feature>
<dbReference type="RefSeq" id="WP_371437294.1">
    <property type="nucleotide sequence ID" value="NZ_JBHSRS010000018.1"/>
</dbReference>
<dbReference type="GO" id="GO:0047070">
    <property type="term" value="F:3-carboxyethylcatechol 2,3-dioxygenase activity"/>
    <property type="evidence" value="ECO:0007669"/>
    <property type="project" value="UniProtKB-EC"/>
</dbReference>
<dbReference type="Proteomes" id="UP001596270">
    <property type="component" value="Unassembled WGS sequence"/>
</dbReference>
<organism evidence="2 3">
    <name type="scientific">Polaromonas aquatica</name>
    <dbReference type="NCBI Taxonomy" id="332657"/>
    <lineage>
        <taxon>Bacteria</taxon>
        <taxon>Pseudomonadati</taxon>
        <taxon>Pseudomonadota</taxon>
        <taxon>Betaproteobacteria</taxon>
        <taxon>Burkholderiales</taxon>
        <taxon>Comamonadaceae</taxon>
        <taxon>Polaromonas</taxon>
    </lineage>
</organism>
<dbReference type="Gene3D" id="3.40.830.10">
    <property type="entry name" value="LigB-like"/>
    <property type="match status" value="1"/>
</dbReference>
<keyword evidence="2" id="KW-0560">Oxidoreductase</keyword>
<proteinExistence type="predicted"/>
<evidence type="ECO:0000259" key="1">
    <source>
        <dbReference type="Pfam" id="PF02900"/>
    </source>
</evidence>
<dbReference type="SUPFAM" id="SSF53213">
    <property type="entry name" value="LigB-like"/>
    <property type="match status" value="1"/>
</dbReference>
<protein>
    <submittedName>
        <fullName evidence="2">3-carboxyethylcatechol 2,3-dioxygenase</fullName>
        <ecNumber evidence="2">1.13.11.16</ecNumber>
    </submittedName>
</protein>
<comment type="caution">
    <text evidence="2">The sequence shown here is derived from an EMBL/GenBank/DDBJ whole genome shotgun (WGS) entry which is preliminary data.</text>
</comment>
<evidence type="ECO:0000313" key="3">
    <source>
        <dbReference type="Proteomes" id="UP001596270"/>
    </source>
</evidence>
<dbReference type="EC" id="1.13.11.16" evidence="2"/>
<reference evidence="3" key="1">
    <citation type="journal article" date="2019" name="Int. J. Syst. Evol. Microbiol.">
        <title>The Global Catalogue of Microorganisms (GCM) 10K type strain sequencing project: providing services to taxonomists for standard genome sequencing and annotation.</title>
        <authorList>
            <consortium name="The Broad Institute Genomics Platform"/>
            <consortium name="The Broad Institute Genome Sequencing Center for Infectious Disease"/>
            <person name="Wu L."/>
            <person name="Ma J."/>
        </authorList>
    </citation>
    <scope>NUCLEOTIDE SEQUENCE [LARGE SCALE GENOMIC DNA]</scope>
    <source>
        <strain evidence="3">CCUG 39402</strain>
    </source>
</reference>
<gene>
    <name evidence="2" type="ORF">ACFQND_10610</name>
</gene>
<evidence type="ECO:0000313" key="2">
    <source>
        <dbReference type="EMBL" id="MFC6281684.1"/>
    </source>
</evidence>
<accession>A0ABW1TXL2</accession>
<dbReference type="Pfam" id="PF02900">
    <property type="entry name" value="LigB"/>
    <property type="match status" value="1"/>
</dbReference>
<dbReference type="InterPro" id="IPR004183">
    <property type="entry name" value="Xdiol_dOase_suB"/>
</dbReference>
<dbReference type="NCBIfam" id="NF009910">
    <property type="entry name" value="PRK13370.1-4"/>
    <property type="match status" value="1"/>
</dbReference>
<keyword evidence="3" id="KW-1185">Reference proteome</keyword>
<dbReference type="EMBL" id="JBHSRS010000018">
    <property type="protein sequence ID" value="MFC6281684.1"/>
    <property type="molecule type" value="Genomic_DNA"/>
</dbReference>